<organism evidence="1">
    <name type="scientific">Anguilla anguilla</name>
    <name type="common">European freshwater eel</name>
    <name type="synonym">Muraena anguilla</name>
    <dbReference type="NCBI Taxonomy" id="7936"/>
    <lineage>
        <taxon>Eukaryota</taxon>
        <taxon>Metazoa</taxon>
        <taxon>Chordata</taxon>
        <taxon>Craniata</taxon>
        <taxon>Vertebrata</taxon>
        <taxon>Euteleostomi</taxon>
        <taxon>Actinopterygii</taxon>
        <taxon>Neopterygii</taxon>
        <taxon>Teleostei</taxon>
        <taxon>Anguilliformes</taxon>
        <taxon>Anguillidae</taxon>
        <taxon>Anguilla</taxon>
    </lineage>
</organism>
<sequence>MLTLKGKRVPVLHGGIHLVFCLVSSSPAQMVISPRGAACARIPRFIVFICFSKVPPIKLLGNYTLHQTINVWVRRQ</sequence>
<accession>A0A0E9X3J4</accession>
<dbReference type="AlphaFoldDB" id="A0A0E9X3J4"/>
<dbReference type="EMBL" id="GBXM01011413">
    <property type="protein sequence ID" value="JAH97164.1"/>
    <property type="molecule type" value="Transcribed_RNA"/>
</dbReference>
<protein>
    <submittedName>
        <fullName evidence="1">Uncharacterized protein</fullName>
    </submittedName>
</protein>
<reference evidence="1" key="1">
    <citation type="submission" date="2014-11" db="EMBL/GenBank/DDBJ databases">
        <authorList>
            <person name="Amaro Gonzalez C."/>
        </authorList>
    </citation>
    <scope>NUCLEOTIDE SEQUENCE</scope>
</reference>
<evidence type="ECO:0000313" key="1">
    <source>
        <dbReference type="EMBL" id="JAH97164.1"/>
    </source>
</evidence>
<proteinExistence type="predicted"/>
<reference evidence="1" key="2">
    <citation type="journal article" date="2015" name="Fish Shellfish Immunol.">
        <title>Early steps in the European eel (Anguilla anguilla)-Vibrio vulnificus interaction in the gills: Role of the RtxA13 toxin.</title>
        <authorList>
            <person name="Callol A."/>
            <person name="Pajuelo D."/>
            <person name="Ebbesson L."/>
            <person name="Teles M."/>
            <person name="MacKenzie S."/>
            <person name="Amaro C."/>
        </authorList>
    </citation>
    <scope>NUCLEOTIDE SEQUENCE</scope>
</reference>
<name>A0A0E9X3J4_ANGAN</name>